<dbReference type="OrthoDB" id="251477at2759"/>
<dbReference type="EMBL" id="AUPL01001324">
    <property type="protein sequence ID" value="ESL10935.1"/>
    <property type="molecule type" value="Genomic_DNA"/>
</dbReference>
<feature type="coiled-coil region" evidence="1">
    <location>
        <begin position="228"/>
        <end position="272"/>
    </location>
</feature>
<gene>
    <name evidence="3" type="ORF">TRSC58_01324</name>
</gene>
<proteinExistence type="predicted"/>
<evidence type="ECO:0000313" key="4">
    <source>
        <dbReference type="Proteomes" id="UP000031737"/>
    </source>
</evidence>
<feature type="region of interest" description="Disordered" evidence="2">
    <location>
        <begin position="1"/>
        <end position="35"/>
    </location>
</feature>
<keyword evidence="4" id="KW-1185">Reference proteome</keyword>
<dbReference type="VEuPathDB" id="TriTrypDB:TRSC58_01324"/>
<evidence type="ECO:0000256" key="1">
    <source>
        <dbReference type="SAM" id="Coils"/>
    </source>
</evidence>
<comment type="caution">
    <text evidence="3">The sequence shown here is derived from an EMBL/GenBank/DDBJ whole genome shotgun (WGS) entry which is preliminary data.</text>
</comment>
<reference evidence="3 4" key="1">
    <citation type="submission" date="2013-07" db="EMBL/GenBank/DDBJ databases">
        <authorList>
            <person name="Stoco P.H."/>
            <person name="Wagner G."/>
            <person name="Gerber A."/>
            <person name="Zaha A."/>
            <person name="Thompson C."/>
            <person name="Bartholomeu D.C."/>
            <person name="Luckemeyer D.D."/>
            <person name="Bahia D."/>
            <person name="Loreto E."/>
            <person name="Prestes E.B."/>
            <person name="Lima F.M."/>
            <person name="Rodrigues-Luiz G."/>
            <person name="Vallejo G.A."/>
            <person name="Filho J.F."/>
            <person name="Monteiro K.M."/>
            <person name="Tyler K.M."/>
            <person name="de Almeida L.G."/>
            <person name="Ortiz M.F."/>
            <person name="Siervo M.A."/>
            <person name="de Moraes M.H."/>
            <person name="Cunha O.L."/>
            <person name="Mendonca-Neto R."/>
            <person name="Silva R."/>
            <person name="Teixeira S.M."/>
            <person name="Murta S.M."/>
            <person name="Sincero T.C."/>
            <person name="Mendes T.A."/>
            <person name="Urmenyi T.P."/>
            <person name="Silva V.G."/>
            <person name="da Rocha W.D."/>
            <person name="Andersson B."/>
            <person name="Romanha A.J."/>
            <person name="Steindel M."/>
            <person name="de Vasconcelos A.T."/>
            <person name="Grisard E.C."/>
        </authorList>
    </citation>
    <scope>NUCLEOTIDE SEQUENCE [LARGE SCALE GENOMIC DNA]</scope>
    <source>
        <strain evidence="3 4">SC58</strain>
    </source>
</reference>
<sequence length="277" mass="32651">MSQQQQRSLPQAPWSSFAAASKRPQQPRQPALSVRPVNVTTQSIAQTKKKSLFELAYKETLAQLELLEQKIRQQSLASLQLERNTLEYYYTNTICLENYDGEDVSQQNGGWHHYYFTSAISKARHERRERRAREEQQLQEERRKVQLLEQDVRDRIINGVLAEERDAVKRSEDENVVLQQHLTQKLAEAAACSKSLQENEERQQIMLQERVESARRIQRLEEGKQKQMENVDATRLVLSREREELEAAQAKLERREKVVSDLRETIARLSRKRRQRE</sequence>
<protein>
    <submittedName>
        <fullName evidence="3">Uncharacterized protein</fullName>
    </submittedName>
</protein>
<organism evidence="3 4">
    <name type="scientific">Trypanosoma rangeli SC58</name>
    <dbReference type="NCBI Taxonomy" id="429131"/>
    <lineage>
        <taxon>Eukaryota</taxon>
        <taxon>Discoba</taxon>
        <taxon>Euglenozoa</taxon>
        <taxon>Kinetoplastea</taxon>
        <taxon>Metakinetoplastina</taxon>
        <taxon>Trypanosomatida</taxon>
        <taxon>Trypanosomatidae</taxon>
        <taxon>Trypanosoma</taxon>
        <taxon>Herpetosoma</taxon>
    </lineage>
</organism>
<feature type="coiled-coil region" evidence="1">
    <location>
        <begin position="57"/>
        <end position="84"/>
    </location>
</feature>
<dbReference type="Proteomes" id="UP000031737">
    <property type="component" value="Unassembled WGS sequence"/>
</dbReference>
<name>A0A061J9B8_TRYRA</name>
<accession>A0A061J9B8</accession>
<evidence type="ECO:0000256" key="2">
    <source>
        <dbReference type="SAM" id="MobiDB-lite"/>
    </source>
</evidence>
<evidence type="ECO:0000313" key="3">
    <source>
        <dbReference type="EMBL" id="ESL10935.1"/>
    </source>
</evidence>
<dbReference type="AlphaFoldDB" id="A0A061J9B8"/>
<keyword evidence="1" id="KW-0175">Coiled coil</keyword>
<feature type="coiled-coil region" evidence="1">
    <location>
        <begin position="122"/>
        <end position="181"/>
    </location>
</feature>